<evidence type="ECO:0000313" key="1">
    <source>
        <dbReference type="EMBL" id="KAL5105574.1"/>
    </source>
</evidence>
<dbReference type="Proteomes" id="UP001651158">
    <property type="component" value="Unassembled WGS sequence"/>
</dbReference>
<reference evidence="1 2" key="1">
    <citation type="journal article" date="2022" name="Front. Cell. Infect. Microbiol.">
        <title>The Genomes of Two Strains of Taenia crassiceps the Animal Model for the Study of Human Cysticercosis.</title>
        <authorList>
            <person name="Bobes R.J."/>
            <person name="Estrada K."/>
            <person name="Rios-Valencia D.G."/>
            <person name="Calderon-Gallegos A."/>
            <person name="de la Torre P."/>
            <person name="Carrero J.C."/>
            <person name="Sanchez-Flores A."/>
            <person name="Laclette J.P."/>
        </authorList>
    </citation>
    <scope>NUCLEOTIDE SEQUENCE [LARGE SCALE GENOMIC DNA]</scope>
    <source>
        <strain evidence="1">WFUcys</strain>
    </source>
</reference>
<protein>
    <submittedName>
        <fullName evidence="1">Uncharacterized protein</fullName>
    </submittedName>
</protein>
<name>A0ABR4Q7H2_9CEST</name>
<proteinExistence type="predicted"/>
<dbReference type="EMBL" id="JAKROA010000008">
    <property type="protein sequence ID" value="KAL5105574.1"/>
    <property type="molecule type" value="Genomic_DNA"/>
</dbReference>
<sequence length="66" mass="7393">MRIVSQTTVFTSLEVDSLAGHRLKHPHHFGEIVTSKDLVVELDPITVVYCTPSCRVVKPPDLYRGC</sequence>
<comment type="caution">
    <text evidence="1">The sequence shown here is derived from an EMBL/GenBank/DDBJ whole genome shotgun (WGS) entry which is preliminary data.</text>
</comment>
<organism evidence="1 2">
    <name type="scientific">Taenia crassiceps</name>
    <dbReference type="NCBI Taxonomy" id="6207"/>
    <lineage>
        <taxon>Eukaryota</taxon>
        <taxon>Metazoa</taxon>
        <taxon>Spiralia</taxon>
        <taxon>Lophotrochozoa</taxon>
        <taxon>Platyhelminthes</taxon>
        <taxon>Cestoda</taxon>
        <taxon>Eucestoda</taxon>
        <taxon>Cyclophyllidea</taxon>
        <taxon>Taeniidae</taxon>
        <taxon>Taenia</taxon>
    </lineage>
</organism>
<keyword evidence="2" id="KW-1185">Reference proteome</keyword>
<gene>
    <name evidence="1" type="ORF">TcWFU_009239</name>
</gene>
<accession>A0ABR4Q7H2</accession>
<evidence type="ECO:0000313" key="2">
    <source>
        <dbReference type="Proteomes" id="UP001651158"/>
    </source>
</evidence>